<dbReference type="HOGENOM" id="CLU_016803_0_0_11"/>
<dbReference type="RefSeq" id="WP_051636370.1">
    <property type="nucleotide sequence ID" value="NZ_CP007490.1"/>
</dbReference>
<feature type="transmembrane region" description="Helical" evidence="6">
    <location>
        <begin position="192"/>
        <end position="215"/>
    </location>
</feature>
<feature type="domain" description="Copper resistance protein D" evidence="7">
    <location>
        <begin position="228"/>
        <end position="325"/>
    </location>
</feature>
<feature type="transmembrane region" description="Helical" evidence="6">
    <location>
        <begin position="368"/>
        <end position="385"/>
    </location>
</feature>
<dbReference type="InterPro" id="IPR032694">
    <property type="entry name" value="CopC/D"/>
</dbReference>
<feature type="transmembrane region" description="Helical" evidence="6">
    <location>
        <begin position="482"/>
        <end position="502"/>
    </location>
</feature>
<feature type="transmembrane region" description="Helical" evidence="6">
    <location>
        <begin position="550"/>
        <end position="579"/>
    </location>
</feature>
<dbReference type="GO" id="GO:0006825">
    <property type="term" value="P:copper ion transport"/>
    <property type="evidence" value="ECO:0007669"/>
    <property type="project" value="InterPro"/>
</dbReference>
<evidence type="ECO:0000256" key="3">
    <source>
        <dbReference type="ARBA" id="ARBA00022692"/>
    </source>
</evidence>
<evidence type="ECO:0000259" key="7">
    <source>
        <dbReference type="Pfam" id="PF05425"/>
    </source>
</evidence>
<dbReference type="PANTHER" id="PTHR34820:SF4">
    <property type="entry name" value="INNER MEMBRANE PROTEIN YEBZ"/>
    <property type="match status" value="1"/>
</dbReference>
<dbReference type="GO" id="GO:0005886">
    <property type="term" value="C:plasma membrane"/>
    <property type="evidence" value="ECO:0007669"/>
    <property type="project" value="UniProtKB-SubCell"/>
</dbReference>
<feature type="transmembrane region" description="Helical" evidence="6">
    <location>
        <begin position="12"/>
        <end position="37"/>
    </location>
</feature>
<name>A0A060JNL9_9MICO</name>
<proteinExistence type="predicted"/>
<accession>A0A060JNL9</accession>
<evidence type="ECO:0000313" key="8">
    <source>
        <dbReference type="EMBL" id="AIC48158.1"/>
    </source>
</evidence>
<comment type="subcellular location">
    <subcellularLocation>
        <location evidence="1">Cell membrane</location>
        <topology evidence="1">Multi-pass membrane protein</topology>
    </subcellularLocation>
</comment>
<feature type="transmembrane region" description="Helical" evidence="6">
    <location>
        <begin position="265"/>
        <end position="286"/>
    </location>
</feature>
<evidence type="ECO:0000256" key="1">
    <source>
        <dbReference type="ARBA" id="ARBA00004651"/>
    </source>
</evidence>
<dbReference type="AlphaFoldDB" id="A0A060JNL9"/>
<dbReference type="EMBL" id="CP007490">
    <property type="protein sequence ID" value="AIC48158.1"/>
    <property type="molecule type" value="Genomic_DNA"/>
</dbReference>
<evidence type="ECO:0000256" key="5">
    <source>
        <dbReference type="ARBA" id="ARBA00023136"/>
    </source>
</evidence>
<feature type="transmembrane region" description="Helical" evidence="6">
    <location>
        <begin position="90"/>
        <end position="113"/>
    </location>
</feature>
<gene>
    <name evidence="8" type="ORF">Rhola_00013690</name>
</gene>
<feature type="transmembrane region" description="Helical" evidence="6">
    <location>
        <begin position="599"/>
        <end position="621"/>
    </location>
</feature>
<dbReference type="Pfam" id="PF05425">
    <property type="entry name" value="CopD"/>
    <property type="match status" value="1"/>
</dbReference>
<feature type="transmembrane region" description="Helical" evidence="6">
    <location>
        <begin position="514"/>
        <end position="538"/>
    </location>
</feature>
<feature type="transmembrane region" description="Helical" evidence="6">
    <location>
        <begin position="128"/>
        <end position="158"/>
    </location>
</feature>
<evidence type="ECO:0000256" key="2">
    <source>
        <dbReference type="ARBA" id="ARBA00022475"/>
    </source>
</evidence>
<dbReference type="eggNOG" id="COG1276">
    <property type="taxonomic scope" value="Bacteria"/>
</dbReference>
<dbReference type="KEGG" id="rla:Rhola_00013690"/>
<feature type="transmembrane region" description="Helical" evidence="6">
    <location>
        <begin position="424"/>
        <end position="445"/>
    </location>
</feature>
<evidence type="ECO:0000256" key="4">
    <source>
        <dbReference type="ARBA" id="ARBA00022989"/>
    </source>
</evidence>
<dbReference type="Proteomes" id="UP000067708">
    <property type="component" value="Chromosome"/>
</dbReference>
<evidence type="ECO:0000313" key="9">
    <source>
        <dbReference type="Proteomes" id="UP000067708"/>
    </source>
</evidence>
<feature type="transmembrane region" description="Helical" evidence="6">
    <location>
        <begin position="397"/>
        <end position="418"/>
    </location>
</feature>
<protein>
    <submittedName>
        <fullName evidence="8">Putative membrane protein</fullName>
    </submittedName>
</protein>
<dbReference type="OrthoDB" id="5241646at2"/>
<keyword evidence="5 6" id="KW-0472">Membrane</keyword>
<evidence type="ECO:0000256" key="6">
    <source>
        <dbReference type="SAM" id="Phobius"/>
    </source>
</evidence>
<dbReference type="eggNOG" id="COG3336">
    <property type="taxonomic scope" value="Bacteria"/>
</dbReference>
<dbReference type="InterPro" id="IPR019108">
    <property type="entry name" value="Caa3_assmbl_CtaG-rel"/>
</dbReference>
<dbReference type="Pfam" id="PF09678">
    <property type="entry name" value="Caa3_CtaG"/>
    <property type="match status" value="1"/>
</dbReference>
<keyword evidence="4 6" id="KW-1133">Transmembrane helix</keyword>
<organism evidence="8 9">
    <name type="scientific">Rhodoluna lacicola</name>
    <dbReference type="NCBI Taxonomy" id="529884"/>
    <lineage>
        <taxon>Bacteria</taxon>
        <taxon>Bacillati</taxon>
        <taxon>Actinomycetota</taxon>
        <taxon>Actinomycetes</taxon>
        <taxon>Micrococcales</taxon>
        <taxon>Microbacteriaceae</taxon>
        <taxon>Luna cluster</taxon>
        <taxon>Luna-1 subcluster</taxon>
        <taxon>Rhodoluna</taxon>
    </lineage>
</organism>
<reference evidence="8 9" key="1">
    <citation type="journal article" date="2014" name="Int. J. Syst. Evol. Microbiol.">
        <title>Rhodoluna lacicola gen. nov., sp. nov., a planktonic freshwater bacterium with stream-lined genome.</title>
        <authorList>
            <person name="Hahn M."/>
            <person name="Schmidt J."/>
            <person name="Taipale S.J."/>
            <person name="Doolittle W.F."/>
            <person name="Koll U."/>
        </authorList>
    </citation>
    <scope>NUCLEOTIDE SEQUENCE [LARGE SCALE GENOMIC DNA]</scope>
    <source>
        <strain evidence="8 9">MWH-Ta8</strain>
    </source>
</reference>
<dbReference type="PATRIC" id="fig|529884.3.peg.1326"/>
<feature type="transmembrane region" description="Helical" evidence="6">
    <location>
        <begin position="165"/>
        <end position="186"/>
    </location>
</feature>
<dbReference type="InterPro" id="IPR008457">
    <property type="entry name" value="Cu-R_CopD_dom"/>
</dbReference>
<keyword evidence="3 6" id="KW-0812">Transmembrane</keyword>
<feature type="transmembrane region" description="Helical" evidence="6">
    <location>
        <begin position="235"/>
        <end position="253"/>
    </location>
</feature>
<dbReference type="STRING" id="529884.Rhola_00013690"/>
<keyword evidence="2" id="KW-1003">Cell membrane</keyword>
<feature type="transmembrane region" description="Helical" evidence="6">
    <location>
        <begin position="57"/>
        <end position="78"/>
    </location>
</feature>
<keyword evidence="9" id="KW-1185">Reference proteome</keyword>
<feature type="transmembrane region" description="Helical" evidence="6">
    <location>
        <begin position="307"/>
        <end position="326"/>
    </location>
</feature>
<sequence length="662" mass="70110">MTQSLTATKRASAAFGLGIGAAVIALIAGLLIGGGAAATALADAGEFVRLMQPIAKVVLNFSMAVAVGTLIFAAFALPQNSPLLGKALDLAAGASVLWALAGALNFLLTYLVISGSSISTDATFGESLWMFATSIELGTALAQNAAAAVLVSVLAIAFRSLTATALLAALGLASLVPLALIGHAAGTANHSLAVNAIGVHLVAVVIWVGGLVALFTLRGNSSQESSTLTKRYSSLALLAFGLVSVSGVSSALIRIKTFEDIFSSYGLLVLLKVAALVLLGVLGALYRTRLISKIADSAPAIKNFFGLVLVEFVIMGTAMGLATALGKTPTPGAAEWIDDITPAQLLTGEPLPPELTPIRFLTEWRFDLVWAIVSFGAIAAYLLGVRKLAKRGDSWPVARTVSWIVGMLALFYVTSGALNAYQEYLFSIHMIGHMILAMGIPVLLVPGAPVTLLMRAVEKRHDDSRGVREWVLWAVHTKYAKFVANPIVAAVLFASSLVTFYYTPLFAWATSEHIGHMWMVAHFLITGYLFAQALIGIDPGPVRLPYAARLLLLIATMAFHAFFGLSLMSGSGLLLADWYGAMGRTWGEAPIDDQHTGGAIAWGIGEIPTAMLTIIVSVQWFKSDARDAKRLDRQSDRSGNRDVEDYNQMLAKLAARDERGKK</sequence>
<dbReference type="PANTHER" id="PTHR34820">
    <property type="entry name" value="INNER MEMBRANE PROTEIN YEBZ"/>
    <property type="match status" value="1"/>
</dbReference>